<comment type="caution">
    <text evidence="2">The sequence shown here is derived from an EMBL/GenBank/DDBJ whole genome shotgun (WGS) entry which is preliminary data.</text>
</comment>
<gene>
    <name evidence="2" type="ORF">OQZ29_06855</name>
</gene>
<feature type="chain" id="PRO_5040884701" evidence="1">
    <location>
        <begin position="19"/>
        <end position="655"/>
    </location>
</feature>
<dbReference type="AlphaFoldDB" id="A0A9X3DBX8"/>
<sequence length="655" mass="75731">MKLKRILILLLTSTFLYACSQTPTSQAPEAKKYIASLKAMKYDGLKNQLRKDTALLNKLIKTATFTLQLTSHFSSGEKTKVDKSVPEFEINHDETTIKALFDDYCKKLLFEQNFNDGYADSTFSLYGQDMFSYESRFSLTDDNHILEKKDSLFKPFKDNVVTHEKAYFFRGKKIAKTDIGLKRIDSIQAEISLKFPTDFERFSIDKSAKTQDYKDATIEVESLKENMAQLKIPMDLYAEVIGYQAYNNQNLRMNSNALSATPMLGIDKKVSESLKELLDIFAEVLKENEEKNGKEKLDKIRQNQVDAKENMTEFDAYLNKLFKDEEKIKELGDMGLYNEIANAGKKVIGVQTQFVIVEFPDDIKSIDVFVATKSVSLQNKAMVKYGNHYLNPKYFDEAKPNIVFYSKENGRKFGISNRDGETIIEPKFDELRQVANEYFVGDEKLYWLNVAGKKMVPLPQFVSYVQTLKPGYDVFEKTVGNEDKSGVMLNREKTILPFEYYRFEKHGQFIIASKTHNLDELYDLNFKKIPNKGIRKIHLVDEFIASDIKYPTLFEAEDVNKKKALVDKNLNLLTPFKYEFINPFYGVNNYFMAGIRTADGSNYWYGIIDEKGKEVTPFIFCHMSEEFDKNGKFKFCLKDKSQAMDFASFIKTYKK</sequence>
<dbReference type="PROSITE" id="PS51257">
    <property type="entry name" value="PROKAR_LIPOPROTEIN"/>
    <property type="match status" value="1"/>
</dbReference>
<name>A0A9X3DBX8_9SPHI</name>
<protein>
    <submittedName>
        <fullName evidence="2">WG repeat-containing protein</fullName>
    </submittedName>
</protein>
<keyword evidence="1" id="KW-0732">Signal</keyword>
<organism evidence="2 3">
    <name type="scientific">Pedobacter agri</name>
    <dbReference type="NCBI Taxonomy" id="454586"/>
    <lineage>
        <taxon>Bacteria</taxon>
        <taxon>Pseudomonadati</taxon>
        <taxon>Bacteroidota</taxon>
        <taxon>Sphingobacteriia</taxon>
        <taxon>Sphingobacteriales</taxon>
        <taxon>Sphingobacteriaceae</taxon>
        <taxon>Pedobacter</taxon>
    </lineage>
</organism>
<evidence type="ECO:0000313" key="2">
    <source>
        <dbReference type="EMBL" id="MCX3264457.1"/>
    </source>
</evidence>
<keyword evidence="3" id="KW-1185">Reference proteome</keyword>
<reference evidence="2" key="1">
    <citation type="submission" date="2022-11" db="EMBL/GenBank/DDBJ databases">
        <authorList>
            <person name="Graham C."/>
            <person name="Newman J.D."/>
        </authorList>
    </citation>
    <scope>NUCLEOTIDE SEQUENCE</scope>
    <source>
        <strain evidence="2">DSM 19486</strain>
    </source>
</reference>
<accession>A0A9X3DBX8</accession>
<dbReference type="Pfam" id="PF14903">
    <property type="entry name" value="WG_beta_rep"/>
    <property type="match status" value="2"/>
</dbReference>
<evidence type="ECO:0000313" key="3">
    <source>
        <dbReference type="Proteomes" id="UP001142592"/>
    </source>
</evidence>
<proteinExistence type="predicted"/>
<dbReference type="Proteomes" id="UP001142592">
    <property type="component" value="Unassembled WGS sequence"/>
</dbReference>
<dbReference type="EMBL" id="JAPJUH010000002">
    <property type="protein sequence ID" value="MCX3264457.1"/>
    <property type="molecule type" value="Genomic_DNA"/>
</dbReference>
<dbReference type="InterPro" id="IPR032774">
    <property type="entry name" value="WG_beta_rep"/>
</dbReference>
<dbReference type="RefSeq" id="WP_010602033.1">
    <property type="nucleotide sequence ID" value="NZ_JAPJUH010000002.1"/>
</dbReference>
<evidence type="ECO:0000256" key="1">
    <source>
        <dbReference type="SAM" id="SignalP"/>
    </source>
</evidence>
<feature type="signal peptide" evidence="1">
    <location>
        <begin position="1"/>
        <end position="18"/>
    </location>
</feature>